<evidence type="ECO:0000259" key="1">
    <source>
        <dbReference type="PROSITE" id="PS50943"/>
    </source>
</evidence>
<feature type="domain" description="HTH cro/C1-type" evidence="1">
    <location>
        <begin position="9"/>
        <end position="62"/>
    </location>
</feature>
<dbReference type="PROSITE" id="PS50943">
    <property type="entry name" value="HTH_CROC1"/>
    <property type="match status" value="1"/>
</dbReference>
<dbReference type="SMART" id="SM00530">
    <property type="entry name" value="HTH_XRE"/>
    <property type="match status" value="1"/>
</dbReference>
<protein>
    <recommendedName>
        <fullName evidence="1">HTH cro/C1-type domain-containing protein</fullName>
    </recommendedName>
</protein>
<dbReference type="InterPro" id="IPR010982">
    <property type="entry name" value="Lambda_DNA-bd_dom_sf"/>
</dbReference>
<dbReference type="Gene3D" id="1.10.260.40">
    <property type="entry name" value="lambda repressor-like DNA-binding domains"/>
    <property type="match status" value="1"/>
</dbReference>
<dbReference type="InterPro" id="IPR001387">
    <property type="entry name" value="Cro/C1-type_HTH"/>
</dbReference>
<name>A0A245ZDQ3_9SPHN</name>
<dbReference type="OrthoDB" id="7576703at2"/>
<proteinExistence type="predicted"/>
<organism evidence="2 3">
    <name type="scientific">Sphingomonas dokdonensis</name>
    <dbReference type="NCBI Taxonomy" id="344880"/>
    <lineage>
        <taxon>Bacteria</taxon>
        <taxon>Pseudomonadati</taxon>
        <taxon>Pseudomonadota</taxon>
        <taxon>Alphaproteobacteria</taxon>
        <taxon>Sphingomonadales</taxon>
        <taxon>Sphingomonadaceae</taxon>
        <taxon>Sphingomonas</taxon>
    </lineage>
</organism>
<dbReference type="SUPFAM" id="SSF47413">
    <property type="entry name" value="lambda repressor-like DNA-binding domains"/>
    <property type="match status" value="1"/>
</dbReference>
<dbReference type="EMBL" id="NBBI01000008">
    <property type="protein sequence ID" value="OWK27886.1"/>
    <property type="molecule type" value="Genomic_DNA"/>
</dbReference>
<comment type="caution">
    <text evidence="2">The sequence shown here is derived from an EMBL/GenBank/DDBJ whole genome shotgun (WGS) entry which is preliminary data.</text>
</comment>
<dbReference type="GO" id="GO:0003677">
    <property type="term" value="F:DNA binding"/>
    <property type="evidence" value="ECO:0007669"/>
    <property type="project" value="InterPro"/>
</dbReference>
<dbReference type="AlphaFoldDB" id="A0A245ZDQ3"/>
<accession>A0A245ZDQ3</accession>
<evidence type="ECO:0000313" key="3">
    <source>
        <dbReference type="Proteomes" id="UP000197290"/>
    </source>
</evidence>
<reference evidence="2 3" key="1">
    <citation type="submission" date="2017-03" db="EMBL/GenBank/DDBJ databases">
        <title>Genome sequence of Sphingomonas dokdonensis DSM 21029.</title>
        <authorList>
            <person name="Poehlein A."/>
            <person name="Wuebbeler J.H."/>
            <person name="Steinbuechel A."/>
            <person name="Daniel R."/>
        </authorList>
    </citation>
    <scope>NUCLEOTIDE SEQUENCE [LARGE SCALE GENOMIC DNA]</scope>
    <source>
        <strain evidence="2 3">DSM 21029</strain>
    </source>
</reference>
<dbReference type="CDD" id="cd00093">
    <property type="entry name" value="HTH_XRE"/>
    <property type="match status" value="1"/>
</dbReference>
<gene>
    <name evidence="2" type="ORF">SPDO_29690</name>
</gene>
<keyword evidence="3" id="KW-1185">Reference proteome</keyword>
<sequence>MDGELAARLRRTRELRGLNQAEFAALGGVSRNTQYTYEQATRSPDSAYLQRLAVNGVDAAYILTGVRQELAVEGWAAELLDLATRLDQPARDALLLLVRRMAGDTHKPSHPAVDQPAVQR</sequence>
<dbReference type="RefSeq" id="WP_158212210.1">
    <property type="nucleotide sequence ID" value="NZ_NBBI01000008.1"/>
</dbReference>
<evidence type="ECO:0000313" key="2">
    <source>
        <dbReference type="EMBL" id="OWK27886.1"/>
    </source>
</evidence>
<dbReference type="Pfam" id="PF13560">
    <property type="entry name" value="HTH_31"/>
    <property type="match status" value="1"/>
</dbReference>
<dbReference type="Proteomes" id="UP000197290">
    <property type="component" value="Unassembled WGS sequence"/>
</dbReference>